<gene>
    <name evidence="1" type="ORF">Ctob_014141</name>
</gene>
<accession>A0A0M0K0P1</accession>
<evidence type="ECO:0000313" key="2">
    <source>
        <dbReference type="Proteomes" id="UP000037460"/>
    </source>
</evidence>
<dbReference type="AlphaFoldDB" id="A0A0M0K0P1"/>
<reference evidence="2" key="1">
    <citation type="journal article" date="2015" name="PLoS Genet.">
        <title>Genome Sequence and Transcriptome Analyses of Chrysochromulina tobin: Metabolic Tools for Enhanced Algal Fitness in the Prominent Order Prymnesiales (Haptophyceae).</title>
        <authorList>
            <person name="Hovde B.T."/>
            <person name="Deodato C.R."/>
            <person name="Hunsperger H.M."/>
            <person name="Ryken S.A."/>
            <person name="Yost W."/>
            <person name="Jha R.K."/>
            <person name="Patterson J."/>
            <person name="Monnat R.J. Jr."/>
            <person name="Barlow S.B."/>
            <person name="Starkenburg S.R."/>
            <person name="Cattolico R.A."/>
        </authorList>
    </citation>
    <scope>NUCLEOTIDE SEQUENCE</scope>
    <source>
        <strain evidence="2">CCMP291</strain>
    </source>
</reference>
<sequence length="110" mass="12687">MSSTGSPMVADNWSIDFKQLRTDFDEPKFTIKLCQSLKSLNPNDKLSINDWLIKFRAAAGDICSVAFAEPVLRDEFRLHFNLAGDGFWTELEGWDEVEFFAVLYARYLVR</sequence>
<proteinExistence type="predicted"/>
<organism evidence="1 2">
    <name type="scientific">Chrysochromulina tobinii</name>
    <dbReference type="NCBI Taxonomy" id="1460289"/>
    <lineage>
        <taxon>Eukaryota</taxon>
        <taxon>Haptista</taxon>
        <taxon>Haptophyta</taxon>
        <taxon>Prymnesiophyceae</taxon>
        <taxon>Prymnesiales</taxon>
        <taxon>Chrysochromulinaceae</taxon>
        <taxon>Chrysochromulina</taxon>
    </lineage>
</organism>
<evidence type="ECO:0000313" key="1">
    <source>
        <dbReference type="EMBL" id="KOO32162.1"/>
    </source>
</evidence>
<dbReference type="Proteomes" id="UP000037460">
    <property type="component" value="Unassembled WGS sequence"/>
</dbReference>
<protein>
    <submittedName>
        <fullName evidence="1">Uncharacterized protein</fullName>
    </submittedName>
</protein>
<dbReference type="EMBL" id="JWZX01001837">
    <property type="protein sequence ID" value="KOO32162.1"/>
    <property type="molecule type" value="Genomic_DNA"/>
</dbReference>
<name>A0A0M0K0P1_9EUKA</name>
<keyword evidence="2" id="KW-1185">Reference proteome</keyword>
<comment type="caution">
    <text evidence="1">The sequence shown here is derived from an EMBL/GenBank/DDBJ whole genome shotgun (WGS) entry which is preliminary data.</text>
</comment>